<dbReference type="SUPFAM" id="SSF81301">
    <property type="entry name" value="Nucleotidyltransferase"/>
    <property type="match status" value="1"/>
</dbReference>
<reference evidence="2" key="1">
    <citation type="journal article" date="2020" name="Stud. Mycol.">
        <title>101 Dothideomycetes genomes: a test case for predicting lifestyles and emergence of pathogens.</title>
        <authorList>
            <person name="Haridas S."/>
            <person name="Albert R."/>
            <person name="Binder M."/>
            <person name="Bloem J."/>
            <person name="Labutti K."/>
            <person name="Salamov A."/>
            <person name="Andreopoulos B."/>
            <person name="Baker S."/>
            <person name="Barry K."/>
            <person name="Bills G."/>
            <person name="Bluhm B."/>
            <person name="Cannon C."/>
            <person name="Castanera R."/>
            <person name="Culley D."/>
            <person name="Daum C."/>
            <person name="Ezra D."/>
            <person name="Gonzalez J."/>
            <person name="Henrissat B."/>
            <person name="Kuo A."/>
            <person name="Liang C."/>
            <person name="Lipzen A."/>
            <person name="Lutzoni F."/>
            <person name="Magnuson J."/>
            <person name="Mondo S."/>
            <person name="Nolan M."/>
            <person name="Ohm R."/>
            <person name="Pangilinan J."/>
            <person name="Park H.-J."/>
            <person name="Ramirez L."/>
            <person name="Alfaro M."/>
            <person name="Sun H."/>
            <person name="Tritt A."/>
            <person name="Yoshinaga Y."/>
            <person name="Zwiers L.-H."/>
            <person name="Turgeon B."/>
            <person name="Goodwin S."/>
            <person name="Spatafora J."/>
            <person name="Crous P."/>
            <person name="Grigoriev I."/>
        </authorList>
    </citation>
    <scope>NUCLEOTIDE SEQUENCE</scope>
    <source>
        <strain evidence="2">CBS 379.55</strain>
    </source>
</reference>
<dbReference type="Pfam" id="PF18765">
    <property type="entry name" value="Polbeta"/>
    <property type="match status" value="1"/>
</dbReference>
<name>A0A6A6JEH5_WESOR</name>
<dbReference type="InterPro" id="IPR043519">
    <property type="entry name" value="NT_sf"/>
</dbReference>
<dbReference type="AlphaFoldDB" id="A0A6A6JEH5"/>
<dbReference type="Proteomes" id="UP000800097">
    <property type="component" value="Unassembled WGS sequence"/>
</dbReference>
<gene>
    <name evidence="2" type="ORF">EI97DRAFT_502954</name>
</gene>
<sequence length="293" mass="33766">MTVNYAEASGHCGQLREFILLSVLNTENLYTMYEHHAQSIENIKNHLWADPSVLALLLSGSIAHGFENAESDVDILIVLSDEDYANLLSNGRRLTFKNFDLCTYEGGFFDGKYISIDFIRRVAARGSEPARFGFEGAKVLFSRVEGLEQLLKEVVTYPVAEKRDRIVRFRAQLEGWHWYCSEAKRRDNPYLLSTAVSKLVLFGTRLVLAHNEMLYPFHKWMLKVLEQAPDKPDGMLECIDQLCRNPTAERVETFYEMVKNFRDWEESPNGWGSQYMLDVELNWMDGTTPVDDL</sequence>
<accession>A0A6A6JEH5</accession>
<evidence type="ECO:0000259" key="1">
    <source>
        <dbReference type="Pfam" id="PF18765"/>
    </source>
</evidence>
<feature type="domain" description="Polymerase beta nucleotidyltransferase" evidence="1">
    <location>
        <begin position="41"/>
        <end position="104"/>
    </location>
</feature>
<evidence type="ECO:0000313" key="2">
    <source>
        <dbReference type="EMBL" id="KAF2274066.1"/>
    </source>
</evidence>
<dbReference type="Gene3D" id="3.30.460.10">
    <property type="entry name" value="Beta Polymerase, domain 2"/>
    <property type="match status" value="1"/>
</dbReference>
<dbReference type="EMBL" id="ML986505">
    <property type="protein sequence ID" value="KAF2274066.1"/>
    <property type="molecule type" value="Genomic_DNA"/>
</dbReference>
<dbReference type="GO" id="GO:0016779">
    <property type="term" value="F:nucleotidyltransferase activity"/>
    <property type="evidence" value="ECO:0007669"/>
    <property type="project" value="InterPro"/>
</dbReference>
<keyword evidence="3" id="KW-1185">Reference proteome</keyword>
<evidence type="ECO:0000313" key="3">
    <source>
        <dbReference type="Proteomes" id="UP000800097"/>
    </source>
</evidence>
<proteinExistence type="predicted"/>
<dbReference type="OrthoDB" id="4563317at2759"/>
<dbReference type="RefSeq" id="XP_033651605.1">
    <property type="nucleotide sequence ID" value="XM_033802769.1"/>
</dbReference>
<organism evidence="2 3">
    <name type="scientific">Westerdykella ornata</name>
    <dbReference type="NCBI Taxonomy" id="318751"/>
    <lineage>
        <taxon>Eukaryota</taxon>
        <taxon>Fungi</taxon>
        <taxon>Dikarya</taxon>
        <taxon>Ascomycota</taxon>
        <taxon>Pezizomycotina</taxon>
        <taxon>Dothideomycetes</taxon>
        <taxon>Pleosporomycetidae</taxon>
        <taxon>Pleosporales</taxon>
        <taxon>Sporormiaceae</taxon>
        <taxon>Westerdykella</taxon>
    </lineage>
</organism>
<dbReference type="InterPro" id="IPR041633">
    <property type="entry name" value="Polbeta"/>
</dbReference>
<dbReference type="GeneID" id="54555944"/>
<protein>
    <recommendedName>
        <fullName evidence="1">Polymerase beta nucleotidyltransferase domain-containing protein</fullName>
    </recommendedName>
</protein>